<sequence>MPRYAVNCSIMLKGYPLPERLTLARDAGFDGVEFWWPFTTAAPDESEVERFVDNVGESGLQLAGLNLFAGDMAGGDRGVMSWPGREDELRASVETACRIGAALGCQVFNALYGNRQPAASPAEQDTLGVRNLAYAAGELSSIGATVLVEPVSGAEHYPLRTAADAVAVTGRVREETGVSNLGLLLDMYHLAVNGDDVSAAIEHHRDHVAHVQVADAPGRGAPGTGELPLQAWVGDLRAGGYDGWIALEHLGDDPDPIAMLTRARERVQSMPDS</sequence>
<dbReference type="InterPro" id="IPR013022">
    <property type="entry name" value="Xyl_isomerase-like_TIM-brl"/>
</dbReference>
<dbReference type="PIRSF" id="PIRSF006241">
    <property type="entry name" value="HyI"/>
    <property type="match status" value="1"/>
</dbReference>
<dbReference type="Pfam" id="PF01261">
    <property type="entry name" value="AP_endonuc_2"/>
    <property type="match status" value="1"/>
</dbReference>
<dbReference type="InterPro" id="IPR050417">
    <property type="entry name" value="Sugar_Epim/Isomerase"/>
</dbReference>
<evidence type="ECO:0000256" key="1">
    <source>
        <dbReference type="ARBA" id="ARBA00023235"/>
    </source>
</evidence>
<keyword evidence="6" id="KW-1185">Reference proteome</keyword>
<comment type="caution">
    <text evidence="5">The sequence shown here is derived from an EMBL/GenBank/DDBJ whole genome shotgun (WGS) entry which is preliminary data.</text>
</comment>
<dbReference type="GO" id="GO:0046487">
    <property type="term" value="P:glyoxylate metabolic process"/>
    <property type="evidence" value="ECO:0007669"/>
    <property type="project" value="TreeGrafter"/>
</dbReference>
<dbReference type="Gene3D" id="3.20.20.150">
    <property type="entry name" value="Divalent-metal-dependent TIM barrel enzymes"/>
    <property type="match status" value="1"/>
</dbReference>
<keyword evidence="1 2" id="KW-0413">Isomerase</keyword>
<name>A0A329QF93_9ACTN</name>
<organism evidence="5 6">
    <name type="scientific">Phytoactinopolyspora halophila</name>
    <dbReference type="NCBI Taxonomy" id="1981511"/>
    <lineage>
        <taxon>Bacteria</taxon>
        <taxon>Bacillati</taxon>
        <taxon>Actinomycetota</taxon>
        <taxon>Actinomycetes</taxon>
        <taxon>Jiangellales</taxon>
        <taxon>Jiangellaceae</taxon>
        <taxon>Phytoactinopolyspora</taxon>
    </lineage>
</organism>
<comment type="similarity">
    <text evidence="2">Belongs to the hyi family.</text>
</comment>
<reference evidence="5 6" key="1">
    <citation type="submission" date="2018-06" db="EMBL/GenBank/DDBJ databases">
        <title>Phytoactinopolyspora halophila sp. nov., a novel halophilic actinomycete isolated from a saline soil in China.</title>
        <authorList>
            <person name="Tang S.-K."/>
        </authorList>
    </citation>
    <scope>NUCLEOTIDE SEQUENCE [LARGE SCALE GENOMIC DNA]</scope>
    <source>
        <strain evidence="5 6">YIM 96934</strain>
    </source>
</reference>
<evidence type="ECO:0000259" key="4">
    <source>
        <dbReference type="Pfam" id="PF01261"/>
    </source>
</evidence>
<dbReference type="InterPro" id="IPR036237">
    <property type="entry name" value="Xyl_isomerase-like_sf"/>
</dbReference>
<dbReference type="OrthoDB" id="9786584at2"/>
<dbReference type="Proteomes" id="UP000250462">
    <property type="component" value="Unassembled WGS sequence"/>
</dbReference>
<feature type="active site" description="Proton donor/acceptor" evidence="3">
    <location>
        <position position="248"/>
    </location>
</feature>
<dbReference type="RefSeq" id="WP_112259715.1">
    <property type="nucleotide sequence ID" value="NZ_QMIG01000023.1"/>
</dbReference>
<dbReference type="SUPFAM" id="SSF51658">
    <property type="entry name" value="Xylose isomerase-like"/>
    <property type="match status" value="1"/>
</dbReference>
<evidence type="ECO:0000313" key="5">
    <source>
        <dbReference type="EMBL" id="RAW10974.1"/>
    </source>
</evidence>
<accession>A0A329QF93</accession>
<proteinExistence type="inferred from homology"/>
<dbReference type="AlphaFoldDB" id="A0A329QF93"/>
<protein>
    <submittedName>
        <fullName evidence="5">Hydroxypyruvate isomerase</fullName>
    </submittedName>
</protein>
<keyword evidence="5" id="KW-0670">Pyruvate</keyword>
<dbReference type="InterPro" id="IPR026040">
    <property type="entry name" value="HyI-like"/>
</dbReference>
<feature type="active site" description="Proton donor/acceptor" evidence="3">
    <location>
        <position position="149"/>
    </location>
</feature>
<feature type="domain" description="Xylose isomerase-like TIM barrel" evidence="4">
    <location>
        <begin position="22"/>
        <end position="255"/>
    </location>
</feature>
<dbReference type="EMBL" id="QMIG01000023">
    <property type="protein sequence ID" value="RAW10974.1"/>
    <property type="molecule type" value="Genomic_DNA"/>
</dbReference>
<dbReference type="GO" id="GO:0008903">
    <property type="term" value="F:hydroxypyruvate isomerase activity"/>
    <property type="evidence" value="ECO:0007669"/>
    <property type="project" value="TreeGrafter"/>
</dbReference>
<dbReference type="PANTHER" id="PTHR43489">
    <property type="entry name" value="ISOMERASE"/>
    <property type="match status" value="1"/>
</dbReference>
<dbReference type="PANTHER" id="PTHR43489:SF6">
    <property type="entry name" value="HYDROXYPYRUVATE ISOMERASE-RELATED"/>
    <property type="match status" value="1"/>
</dbReference>
<gene>
    <name evidence="5" type="ORF">DPM12_17875</name>
</gene>
<evidence type="ECO:0000256" key="3">
    <source>
        <dbReference type="PIRSR" id="PIRSR006241-50"/>
    </source>
</evidence>
<evidence type="ECO:0000256" key="2">
    <source>
        <dbReference type="PIRNR" id="PIRNR006241"/>
    </source>
</evidence>
<evidence type="ECO:0000313" key="6">
    <source>
        <dbReference type="Proteomes" id="UP000250462"/>
    </source>
</evidence>